<dbReference type="NCBIfam" id="TIGR01687">
    <property type="entry name" value="moaD_arch"/>
    <property type="match status" value="1"/>
</dbReference>
<organism evidence="1">
    <name type="scientific">Caldisericum exile</name>
    <dbReference type="NCBI Taxonomy" id="693075"/>
    <lineage>
        <taxon>Bacteria</taxon>
        <taxon>Pseudomonadati</taxon>
        <taxon>Caldisericota/Cryosericota group</taxon>
        <taxon>Caldisericota</taxon>
        <taxon>Caldisericia</taxon>
        <taxon>Caldisericales</taxon>
        <taxon>Caldisericaceae</taxon>
        <taxon>Caldisericum</taxon>
    </lineage>
</organism>
<accession>A0A7C4Y0R8</accession>
<dbReference type="Pfam" id="PF02597">
    <property type="entry name" value="ThiS"/>
    <property type="match status" value="1"/>
</dbReference>
<proteinExistence type="predicted"/>
<reference evidence="1" key="1">
    <citation type="journal article" date="2020" name="mSystems">
        <title>Genome- and Community-Level Interaction Insights into Carbon Utilization and Element Cycling Functions of Hydrothermarchaeota in Hydrothermal Sediment.</title>
        <authorList>
            <person name="Zhou Z."/>
            <person name="Liu Y."/>
            <person name="Xu W."/>
            <person name="Pan J."/>
            <person name="Luo Z.H."/>
            <person name="Li M."/>
        </authorList>
    </citation>
    <scope>NUCLEOTIDE SEQUENCE [LARGE SCALE GENOMIC DNA]</scope>
    <source>
        <strain evidence="1">SpSt-794</strain>
    </source>
</reference>
<dbReference type="SUPFAM" id="SSF54285">
    <property type="entry name" value="MoaD/ThiS"/>
    <property type="match status" value="1"/>
</dbReference>
<dbReference type="InterPro" id="IPR010038">
    <property type="entry name" value="MoaD_arc-typ"/>
</dbReference>
<dbReference type="InterPro" id="IPR016155">
    <property type="entry name" value="Mopterin_synth/thiamin_S_b"/>
</dbReference>
<dbReference type="PANTHER" id="PTHR38031:SF1">
    <property type="entry name" value="SULFUR CARRIER PROTEIN CYSO"/>
    <property type="match status" value="1"/>
</dbReference>
<dbReference type="EMBL" id="DTHV01000120">
    <property type="protein sequence ID" value="HGW60535.1"/>
    <property type="molecule type" value="Genomic_DNA"/>
</dbReference>
<dbReference type="InterPro" id="IPR012675">
    <property type="entry name" value="Beta-grasp_dom_sf"/>
</dbReference>
<dbReference type="CDD" id="cd17505">
    <property type="entry name" value="Ubl_SAMP1_like"/>
    <property type="match status" value="1"/>
</dbReference>
<dbReference type="PANTHER" id="PTHR38031">
    <property type="entry name" value="SULFUR CARRIER PROTEIN SLR0821-RELATED"/>
    <property type="match status" value="1"/>
</dbReference>
<comment type="caution">
    <text evidence="1">The sequence shown here is derived from an EMBL/GenBank/DDBJ whole genome shotgun (WGS) entry which is preliminary data.</text>
</comment>
<gene>
    <name evidence="1" type="ORF">ENV82_03795</name>
</gene>
<sequence>MAKVKIKMYATIREKFKEGEVAVVADTVIEAIRKLVEMHPELKEEVLDENFNLKNDYIYLLNGRNIEFLKKGETPIEDGDKISIFPPVAGG</sequence>
<dbReference type="InterPro" id="IPR052045">
    <property type="entry name" value="Sulfur_Carrier/Prot_Modifier"/>
</dbReference>
<dbReference type="InterPro" id="IPR003749">
    <property type="entry name" value="ThiS/MoaD-like"/>
</dbReference>
<dbReference type="InterPro" id="IPR054834">
    <property type="entry name" value="SAMP1_3"/>
</dbReference>
<dbReference type="Gene3D" id="3.10.20.30">
    <property type="match status" value="1"/>
</dbReference>
<protein>
    <submittedName>
        <fullName evidence="1">MoaD/ThiS family protein</fullName>
    </submittedName>
</protein>
<evidence type="ECO:0000313" key="1">
    <source>
        <dbReference type="EMBL" id="HGW60535.1"/>
    </source>
</evidence>
<name>A0A7C4Y0R8_9BACT</name>
<dbReference type="AlphaFoldDB" id="A0A7C4Y0R8"/>
<dbReference type="NCBIfam" id="NF041918">
    <property type="entry name" value="SAMP1"/>
    <property type="match status" value="1"/>
</dbReference>